<keyword evidence="5" id="KW-1185">Reference proteome</keyword>
<dbReference type="RefSeq" id="WP_176762027.1">
    <property type="nucleotide sequence ID" value="NZ_FNFP01000001.1"/>
</dbReference>
<keyword evidence="1" id="KW-1133">Transmembrane helix</keyword>
<dbReference type="InterPro" id="IPR012867">
    <property type="entry name" value="DUF1648"/>
</dbReference>
<dbReference type="Pfam" id="PF19124">
    <property type="entry name" value="DUF5808"/>
    <property type="match status" value="1"/>
</dbReference>
<dbReference type="STRING" id="393762.SAMN05660472_00652"/>
<protein>
    <submittedName>
        <fullName evidence="4">Uncharacterized membrane protein</fullName>
    </submittedName>
</protein>
<evidence type="ECO:0000313" key="4">
    <source>
        <dbReference type="EMBL" id="SDK06485.1"/>
    </source>
</evidence>
<name>A0A1G8YWQ4_9FIRM</name>
<dbReference type="GO" id="GO:0009636">
    <property type="term" value="P:response to toxic substance"/>
    <property type="evidence" value="ECO:0007669"/>
    <property type="project" value="TreeGrafter"/>
</dbReference>
<organism evidence="4 5">
    <name type="scientific">Natronincola ferrireducens</name>
    <dbReference type="NCBI Taxonomy" id="393762"/>
    <lineage>
        <taxon>Bacteria</taxon>
        <taxon>Bacillati</taxon>
        <taxon>Bacillota</taxon>
        <taxon>Clostridia</taxon>
        <taxon>Peptostreptococcales</taxon>
        <taxon>Natronincolaceae</taxon>
        <taxon>Natronincola</taxon>
    </lineage>
</organism>
<feature type="transmembrane region" description="Helical" evidence="1">
    <location>
        <begin position="183"/>
        <end position="204"/>
    </location>
</feature>
<dbReference type="EMBL" id="FNFP01000001">
    <property type="protein sequence ID" value="SDK06485.1"/>
    <property type="molecule type" value="Genomic_DNA"/>
</dbReference>
<feature type="domain" description="DUF5808" evidence="3">
    <location>
        <begin position="326"/>
        <end position="349"/>
    </location>
</feature>
<feature type="transmembrane region" description="Helical" evidence="1">
    <location>
        <begin position="59"/>
        <end position="77"/>
    </location>
</feature>
<evidence type="ECO:0000259" key="2">
    <source>
        <dbReference type="Pfam" id="PF07853"/>
    </source>
</evidence>
<feature type="transmembrane region" description="Helical" evidence="1">
    <location>
        <begin position="83"/>
        <end position="101"/>
    </location>
</feature>
<evidence type="ECO:0000256" key="1">
    <source>
        <dbReference type="SAM" id="Phobius"/>
    </source>
</evidence>
<sequence length="371" mass="42519">MFLFVFLLNLFTVYIPLLLIGYFMPDFIKSTLLFGVVIPEEVSRTEEVVGLRKRYKRNYGLSGLITTLFLNVAAIYFQNTHILYMGIFLLIVIMTITYVDVHKRAKALKKEKGWMMNKKQVVVVDTCQSYNKKFISPHWFWCSVGIVIFTMLFTMIQYPHLPNQIPTQFDFKGAVMGYTDKNFFSVFGLPLTQVGMTTMFYIIYRIIKKVKPSINPSRPKTSSLQNQIAKRYWAIYMLVTITILNLQFLYIQLNVLQVINSSEGISILIYLLAIGIPILGAVGIAIKAGQSGSKIKIDCTEEADSRVIDRDDDGFWKWGMIYYNSQDPSLFIEKRFGIGWTINCGHPGGMVIMIATVFILLGSLVIPWIFK</sequence>
<evidence type="ECO:0000313" key="5">
    <source>
        <dbReference type="Proteomes" id="UP000198718"/>
    </source>
</evidence>
<feature type="domain" description="DUF1648" evidence="2">
    <location>
        <begin position="146"/>
        <end position="193"/>
    </location>
</feature>
<feature type="transmembrane region" description="Helical" evidence="1">
    <location>
        <begin position="350"/>
        <end position="370"/>
    </location>
</feature>
<keyword evidence="1" id="KW-0812">Transmembrane</keyword>
<dbReference type="Proteomes" id="UP000198718">
    <property type="component" value="Unassembled WGS sequence"/>
</dbReference>
<reference evidence="4 5" key="1">
    <citation type="submission" date="2016-10" db="EMBL/GenBank/DDBJ databases">
        <authorList>
            <person name="de Groot N.N."/>
        </authorList>
    </citation>
    <scope>NUCLEOTIDE SEQUENCE [LARGE SCALE GENOMIC DNA]</scope>
    <source>
        <strain evidence="4 5">DSM 18346</strain>
    </source>
</reference>
<accession>A0A1G8YWQ4</accession>
<gene>
    <name evidence="4" type="ORF">SAMN05660472_00652</name>
</gene>
<dbReference type="PIRSF" id="PIRSF032908">
    <property type="entry name" value="UCP032908"/>
    <property type="match status" value="1"/>
</dbReference>
<dbReference type="PANTHER" id="PTHR37810:SF9">
    <property type="entry name" value="MEMBRANE PROTEIN"/>
    <property type="match status" value="1"/>
</dbReference>
<dbReference type="Pfam" id="PF07853">
    <property type="entry name" value="DUF1648"/>
    <property type="match status" value="1"/>
</dbReference>
<dbReference type="AlphaFoldDB" id="A0A1G8YWQ4"/>
<dbReference type="PANTHER" id="PTHR37810">
    <property type="entry name" value="IMMUNITY PROTEIN SDPI"/>
    <property type="match status" value="1"/>
</dbReference>
<dbReference type="InterPro" id="IPR014574">
    <property type="entry name" value="UCP032908"/>
</dbReference>
<feature type="transmembrane region" description="Helical" evidence="1">
    <location>
        <begin position="6"/>
        <end position="24"/>
    </location>
</feature>
<feature type="transmembrane region" description="Helical" evidence="1">
    <location>
        <begin position="233"/>
        <end position="253"/>
    </location>
</feature>
<proteinExistence type="predicted"/>
<evidence type="ECO:0000259" key="3">
    <source>
        <dbReference type="Pfam" id="PF19124"/>
    </source>
</evidence>
<feature type="transmembrane region" description="Helical" evidence="1">
    <location>
        <begin position="139"/>
        <end position="158"/>
    </location>
</feature>
<dbReference type="InterPro" id="IPR043831">
    <property type="entry name" value="DUF5808"/>
</dbReference>
<feature type="transmembrane region" description="Helical" evidence="1">
    <location>
        <begin position="265"/>
        <end position="286"/>
    </location>
</feature>
<keyword evidence="1" id="KW-0472">Membrane</keyword>